<comment type="caution">
    <text evidence="3">The sequence shown here is derived from an EMBL/GenBank/DDBJ whole genome shotgun (WGS) entry which is preliminary data.</text>
</comment>
<evidence type="ECO:0000256" key="1">
    <source>
        <dbReference type="SAM" id="MobiDB-lite"/>
    </source>
</evidence>
<name>A0A371I2Q6_MUCPR</name>
<dbReference type="PANTHER" id="PTHR35046">
    <property type="entry name" value="ZINC KNUCKLE (CCHC-TYPE) FAMILY PROTEIN"/>
    <property type="match status" value="1"/>
</dbReference>
<feature type="compositionally biased region" description="Basic and acidic residues" evidence="1">
    <location>
        <begin position="163"/>
        <end position="189"/>
    </location>
</feature>
<evidence type="ECO:0000313" key="3">
    <source>
        <dbReference type="EMBL" id="RDY09289.1"/>
    </source>
</evidence>
<protein>
    <recommendedName>
        <fullName evidence="2">Retrotransposon gag domain-containing protein</fullName>
    </recommendedName>
</protein>
<dbReference type="EMBL" id="QJKJ01001079">
    <property type="protein sequence ID" value="RDY09289.1"/>
    <property type="molecule type" value="Genomic_DNA"/>
</dbReference>
<sequence length="213" mass="24713">MKELREKLDLVGKSLDVVQKDAHTTGNKMETLSITKEEGVGGHSGHSRGSHFSKEERQDRHERHRREDRCERMIRKRFLPALYERDIHHKLQSLYQGSKSVEEYHKQMEFTLLKAQIKERKEATIARFLHGLGTLVHQVVKVEMQLKRRSSSRRSTTNSSSWRGRDKEKVRSDRSPKKGSDPFQVRKEIIVTPTPRTSGIKCFKCLGKGHTAT</sequence>
<dbReference type="Pfam" id="PF03732">
    <property type="entry name" value="Retrotrans_gag"/>
    <property type="match status" value="1"/>
</dbReference>
<feature type="compositionally biased region" description="Basic and acidic residues" evidence="1">
    <location>
        <begin position="52"/>
        <end position="67"/>
    </location>
</feature>
<gene>
    <name evidence="3" type="ORF">CR513_06344</name>
</gene>
<evidence type="ECO:0000313" key="4">
    <source>
        <dbReference type="Proteomes" id="UP000257109"/>
    </source>
</evidence>
<feature type="region of interest" description="Disordered" evidence="1">
    <location>
        <begin position="21"/>
        <end position="67"/>
    </location>
</feature>
<reference evidence="3" key="1">
    <citation type="submission" date="2018-05" db="EMBL/GenBank/DDBJ databases">
        <title>Draft genome of Mucuna pruriens seed.</title>
        <authorList>
            <person name="Nnadi N.E."/>
            <person name="Vos R."/>
            <person name="Hasami M.H."/>
            <person name="Devisetty U.K."/>
            <person name="Aguiy J.C."/>
        </authorList>
    </citation>
    <scope>NUCLEOTIDE SEQUENCE [LARGE SCALE GENOMIC DNA]</scope>
    <source>
        <strain evidence="3">JCA_2017</strain>
    </source>
</reference>
<dbReference type="InterPro" id="IPR005162">
    <property type="entry name" value="Retrotrans_gag_dom"/>
</dbReference>
<feature type="non-terminal residue" evidence="3">
    <location>
        <position position="1"/>
    </location>
</feature>
<dbReference type="Proteomes" id="UP000257109">
    <property type="component" value="Unassembled WGS sequence"/>
</dbReference>
<dbReference type="AlphaFoldDB" id="A0A371I2Q6"/>
<proteinExistence type="predicted"/>
<feature type="compositionally biased region" description="Low complexity" evidence="1">
    <location>
        <begin position="153"/>
        <end position="162"/>
    </location>
</feature>
<feature type="compositionally biased region" description="Polar residues" evidence="1">
    <location>
        <begin position="24"/>
        <end position="34"/>
    </location>
</feature>
<organism evidence="3 4">
    <name type="scientific">Mucuna pruriens</name>
    <name type="common">Velvet bean</name>
    <name type="synonym">Dolichos pruriens</name>
    <dbReference type="NCBI Taxonomy" id="157652"/>
    <lineage>
        <taxon>Eukaryota</taxon>
        <taxon>Viridiplantae</taxon>
        <taxon>Streptophyta</taxon>
        <taxon>Embryophyta</taxon>
        <taxon>Tracheophyta</taxon>
        <taxon>Spermatophyta</taxon>
        <taxon>Magnoliopsida</taxon>
        <taxon>eudicotyledons</taxon>
        <taxon>Gunneridae</taxon>
        <taxon>Pentapetalae</taxon>
        <taxon>rosids</taxon>
        <taxon>fabids</taxon>
        <taxon>Fabales</taxon>
        <taxon>Fabaceae</taxon>
        <taxon>Papilionoideae</taxon>
        <taxon>50 kb inversion clade</taxon>
        <taxon>NPAAA clade</taxon>
        <taxon>indigoferoid/millettioid clade</taxon>
        <taxon>Phaseoleae</taxon>
        <taxon>Mucuna</taxon>
    </lineage>
</organism>
<evidence type="ECO:0000259" key="2">
    <source>
        <dbReference type="Pfam" id="PF03732"/>
    </source>
</evidence>
<dbReference type="PANTHER" id="PTHR35046:SF9">
    <property type="entry name" value="RNA-DIRECTED DNA POLYMERASE"/>
    <property type="match status" value="1"/>
</dbReference>
<accession>A0A371I2Q6</accession>
<feature type="domain" description="Retrotransposon gag" evidence="2">
    <location>
        <begin position="68"/>
        <end position="132"/>
    </location>
</feature>
<feature type="region of interest" description="Disordered" evidence="1">
    <location>
        <begin position="147"/>
        <end position="189"/>
    </location>
</feature>
<dbReference type="OrthoDB" id="1719899at2759"/>
<keyword evidence="4" id="KW-1185">Reference proteome</keyword>